<dbReference type="Proteomes" id="UP000095455">
    <property type="component" value="Unassembled WGS sequence"/>
</dbReference>
<gene>
    <name evidence="1" type="ORF">ERS852380_01344</name>
    <name evidence="2" type="ORF">GKD67_07005</name>
    <name evidence="3" type="ORF">GKD70_04245</name>
</gene>
<proteinExistence type="predicted"/>
<dbReference type="RefSeq" id="WP_005861310.1">
    <property type="nucleotide sequence ID" value="NZ_BQOC01000008.1"/>
</dbReference>
<sequence>MKQQLISLFFCGVLLLQGCTEKKNEAQLEKTLSVYQVDLKSESPKESIDRFLAGMEIRLLPLESGDSILFKGSASTIHLADDDIFLLDASQRVIFRFGRDGKFKNKIFRNGQGPEEYNVLFNMALFDNKVYALDNTKIQLYDYEGNYLKTVPLKNDGRQVAVAKDGTIAVASNYIQPYQLTLYRPDGTISEYLPSDKNLLKQQISQSTYHSLKRYGDRILLTNYFDPSIYQLEDTVSAFATLDFKGMNIPSNMFSGTDEEIANRFREYREGDKAILSFDRLTVTDDWVVFAPSLIWDPCVVYYNRKSDTYLLNKNWGQPYDLFFGGYRAPDGYDEKSREFYQLVNAVELKEVVGEIAKAAPNYQDTYPFLKGVDVSQIDDNTNDWIVFFKLRS</sequence>
<dbReference type="EMBL" id="CYYK01000004">
    <property type="protein sequence ID" value="CUN97750.1"/>
    <property type="molecule type" value="Genomic_DNA"/>
</dbReference>
<dbReference type="EMBL" id="WKMO01000003">
    <property type="protein sequence ID" value="MSB72508.1"/>
    <property type="molecule type" value="Genomic_DNA"/>
</dbReference>
<evidence type="ECO:0000313" key="4">
    <source>
        <dbReference type="Proteomes" id="UP000095455"/>
    </source>
</evidence>
<evidence type="ECO:0000313" key="2">
    <source>
        <dbReference type="EMBL" id="MRY92975.1"/>
    </source>
</evidence>
<evidence type="ECO:0000313" key="3">
    <source>
        <dbReference type="EMBL" id="MSB72508.1"/>
    </source>
</evidence>
<name>A0A174BDA1_PARDI</name>
<dbReference type="AlphaFoldDB" id="A0A174BDA1"/>
<dbReference type="SUPFAM" id="SSF63825">
    <property type="entry name" value="YWTD domain"/>
    <property type="match status" value="1"/>
</dbReference>
<organism evidence="2 6">
    <name type="scientific">Parabacteroides distasonis</name>
    <dbReference type="NCBI Taxonomy" id="823"/>
    <lineage>
        <taxon>Bacteria</taxon>
        <taxon>Pseudomonadati</taxon>
        <taxon>Bacteroidota</taxon>
        <taxon>Bacteroidia</taxon>
        <taxon>Bacteroidales</taxon>
        <taxon>Tannerellaceae</taxon>
        <taxon>Parabacteroides</taxon>
    </lineage>
</organism>
<protein>
    <submittedName>
        <fullName evidence="2">6-bladed beta-propeller</fullName>
    </submittedName>
</protein>
<dbReference type="InterPro" id="IPR011042">
    <property type="entry name" value="6-blade_b-propeller_TolB-like"/>
</dbReference>
<dbReference type="Gene3D" id="2.120.10.30">
    <property type="entry name" value="TolB, C-terminal domain"/>
    <property type="match status" value="1"/>
</dbReference>
<reference evidence="5 6" key="2">
    <citation type="journal article" date="2019" name="Nat. Med.">
        <title>A library of human gut bacterial isolates paired with longitudinal multiomics data enables mechanistic microbiome research.</title>
        <authorList>
            <person name="Poyet M."/>
            <person name="Groussin M."/>
            <person name="Gibbons S.M."/>
            <person name="Avila-Pacheco J."/>
            <person name="Jiang X."/>
            <person name="Kearney S.M."/>
            <person name="Perrotta A.R."/>
            <person name="Berdy B."/>
            <person name="Zhao S."/>
            <person name="Lieberman T.D."/>
            <person name="Swanson P.K."/>
            <person name="Smith M."/>
            <person name="Roesemann S."/>
            <person name="Alexander J.E."/>
            <person name="Rich S.A."/>
            <person name="Livny J."/>
            <person name="Vlamakis H."/>
            <person name="Clish C."/>
            <person name="Bullock K."/>
            <person name="Deik A."/>
            <person name="Scott J."/>
            <person name="Pierce K.A."/>
            <person name="Xavier R.J."/>
            <person name="Alm E.J."/>
        </authorList>
    </citation>
    <scope>NUCLEOTIDE SEQUENCE [LARGE SCALE GENOMIC DNA]</scope>
    <source>
        <strain evidence="3 5">BIOML-A20</strain>
        <strain evidence="2 6">BIOML-A9</strain>
    </source>
</reference>
<evidence type="ECO:0000313" key="6">
    <source>
        <dbReference type="Proteomes" id="UP000461276"/>
    </source>
</evidence>
<dbReference type="Proteomes" id="UP000441609">
    <property type="component" value="Unassembled WGS sequence"/>
</dbReference>
<accession>A0A174BDA1</accession>
<dbReference type="OrthoDB" id="1040565at2"/>
<evidence type="ECO:0000313" key="5">
    <source>
        <dbReference type="Proteomes" id="UP000441609"/>
    </source>
</evidence>
<comment type="caution">
    <text evidence="2">The sequence shown here is derived from an EMBL/GenBank/DDBJ whole genome shotgun (WGS) entry which is preliminary data.</text>
</comment>
<dbReference type="Proteomes" id="UP000461276">
    <property type="component" value="Unassembled WGS sequence"/>
</dbReference>
<dbReference type="PROSITE" id="PS51257">
    <property type="entry name" value="PROKAR_LIPOPROTEIN"/>
    <property type="match status" value="1"/>
</dbReference>
<evidence type="ECO:0000313" key="1">
    <source>
        <dbReference type="EMBL" id="CUN97750.1"/>
    </source>
</evidence>
<dbReference type="EMBL" id="WKMY01000003">
    <property type="protein sequence ID" value="MRY92975.1"/>
    <property type="molecule type" value="Genomic_DNA"/>
</dbReference>
<dbReference type="Pfam" id="PF17170">
    <property type="entry name" value="DUF5128"/>
    <property type="match status" value="1"/>
</dbReference>
<reference evidence="1 4" key="1">
    <citation type="submission" date="2015-09" db="EMBL/GenBank/DDBJ databases">
        <authorList>
            <consortium name="Pathogen Informatics"/>
        </authorList>
    </citation>
    <scope>NUCLEOTIDE SEQUENCE [LARGE SCALE GENOMIC DNA]</scope>
    <source>
        <strain evidence="1 4">2789STDY5608822</strain>
    </source>
</reference>